<dbReference type="RefSeq" id="YP_009949389.1">
    <property type="nucleotide sequence ID" value="NC_051580.1"/>
</dbReference>
<dbReference type="KEGG" id="vg:60320793"/>
<dbReference type="GeneID" id="60320793"/>
<sequence length="124" mass="13580">MYDPPPGYDDCEDDAERYASVTPITAAYREIDVPGVGTFHARRPMPNSIPALAKAASAKIPERTRIDQLDLFVQNHLAPGEFETLLARMMDPDETVPADSVLRVSRAIATAGTARPTRRSLASR</sequence>
<dbReference type="EMBL" id="MH632120">
    <property type="protein sequence ID" value="AXN53310.1"/>
    <property type="molecule type" value="Genomic_DNA"/>
</dbReference>
<dbReference type="InterPro" id="IPR056927">
    <property type="entry name" value="Phage_TAC"/>
</dbReference>
<proteinExistence type="predicted"/>
<dbReference type="Pfam" id="PF23781">
    <property type="entry name" value="Phage_TAC_16"/>
    <property type="match status" value="1"/>
</dbReference>
<organism evidence="1 2">
    <name type="scientific">Mycobacterium phage Thonko</name>
    <dbReference type="NCBI Taxonomy" id="2282910"/>
    <lineage>
        <taxon>Viruses</taxon>
        <taxon>Duplodnaviria</taxon>
        <taxon>Heunggongvirae</taxon>
        <taxon>Uroviricota</taxon>
        <taxon>Caudoviricetes</taxon>
        <taxon>Bclasvirinae</taxon>
        <taxon>Thonkovirus</taxon>
        <taxon>Thonkovirus thonko</taxon>
    </lineage>
</organism>
<accession>A0A346FC85</accession>
<name>A0A346FC85_9CAUD</name>
<evidence type="ECO:0008006" key="3">
    <source>
        <dbReference type="Google" id="ProtNLM"/>
    </source>
</evidence>
<evidence type="ECO:0000313" key="2">
    <source>
        <dbReference type="Proteomes" id="UP000259812"/>
    </source>
</evidence>
<reference evidence="2" key="1">
    <citation type="submission" date="2018-07" db="EMBL/GenBank/DDBJ databases">
        <authorList>
            <person name="Quirk P.G."/>
            <person name="Krulwich T.A."/>
        </authorList>
    </citation>
    <scope>NUCLEOTIDE SEQUENCE [LARGE SCALE GENOMIC DNA]</scope>
</reference>
<keyword evidence="2" id="KW-1185">Reference proteome</keyword>
<gene>
    <name evidence="1" type="primary">38</name>
    <name evidence="1" type="ORF">PBI_THONKO_38</name>
</gene>
<evidence type="ECO:0000313" key="1">
    <source>
        <dbReference type="EMBL" id="AXN53310.1"/>
    </source>
</evidence>
<protein>
    <recommendedName>
        <fullName evidence="3">Tail assembly chaperone</fullName>
    </recommendedName>
</protein>
<dbReference type="Proteomes" id="UP000259812">
    <property type="component" value="Genome"/>
</dbReference>